<sequence>MSNENLNKKNLENLQTRIDEVVDRTIAEKRLVGAVVQVALNGTLCYSRAAGYADREQIRFMQNDTLFRLASVSKPIVSAAALVLVSQGRLQLDDRVDKWLPEFCPRLPNGDRAAMTVRHLLTHTAGLTYRFFQMEHDSYEHAGVSDGMDQPGITLEENLRRIASVPLLYTPGTQWKYSIATDVLGAVIAKVADTPLDEAVRSLVTEPLGMKDTAFFAVDPLRLSAAYANDRPEPRRLLDSDYIPFVEGTSGFRLAPGRALDRTAYPSGGAGMVGSAGDFMRLLETLRKGGAPLLPESLVQEMTSNQIGDLPMAYWPGRGFGLGFTVLKDPEAAQTAESPGTWRLGGTYGHSWFVDPVKQISVVAFTNTALEGMSGQFTTDLCETVYAGLSNRTL</sequence>
<dbReference type="InterPro" id="IPR012338">
    <property type="entry name" value="Beta-lactam/transpept-like"/>
</dbReference>
<dbReference type="EMBL" id="QMFB01000040">
    <property type="protein sequence ID" value="RAV10934.1"/>
    <property type="molecule type" value="Genomic_DNA"/>
</dbReference>
<protein>
    <submittedName>
        <fullName evidence="2">Serine hydrolase</fullName>
    </submittedName>
</protein>
<evidence type="ECO:0000259" key="1">
    <source>
        <dbReference type="Pfam" id="PF00144"/>
    </source>
</evidence>
<accession>A0A329LT22</accession>
<dbReference type="PANTHER" id="PTHR43283:SF3">
    <property type="entry name" value="BETA-LACTAMASE FAMILY PROTEIN (AFU_ORTHOLOGUE AFUA_5G07500)"/>
    <property type="match status" value="1"/>
</dbReference>
<name>A0A329LT22_9BACL</name>
<keyword evidence="2" id="KW-0378">Hydrolase</keyword>
<dbReference type="Proteomes" id="UP000250369">
    <property type="component" value="Unassembled WGS sequence"/>
</dbReference>
<evidence type="ECO:0000313" key="2">
    <source>
        <dbReference type="EMBL" id="RAV10934.1"/>
    </source>
</evidence>
<dbReference type="OrthoDB" id="9770183at2"/>
<dbReference type="PANTHER" id="PTHR43283">
    <property type="entry name" value="BETA-LACTAMASE-RELATED"/>
    <property type="match status" value="1"/>
</dbReference>
<dbReference type="Pfam" id="PF00144">
    <property type="entry name" value="Beta-lactamase"/>
    <property type="match status" value="1"/>
</dbReference>
<organism evidence="2 3">
    <name type="scientific">Paenibacillus contaminans</name>
    <dbReference type="NCBI Taxonomy" id="450362"/>
    <lineage>
        <taxon>Bacteria</taxon>
        <taxon>Bacillati</taxon>
        <taxon>Bacillota</taxon>
        <taxon>Bacilli</taxon>
        <taxon>Bacillales</taxon>
        <taxon>Paenibacillaceae</taxon>
        <taxon>Paenibacillus</taxon>
    </lineage>
</organism>
<dbReference type="InterPro" id="IPR050789">
    <property type="entry name" value="Diverse_Enzym_Activities"/>
</dbReference>
<proteinExistence type="predicted"/>
<evidence type="ECO:0000313" key="3">
    <source>
        <dbReference type="Proteomes" id="UP000250369"/>
    </source>
</evidence>
<feature type="domain" description="Beta-lactamase-related" evidence="1">
    <location>
        <begin position="19"/>
        <end position="373"/>
    </location>
</feature>
<dbReference type="SUPFAM" id="SSF56601">
    <property type="entry name" value="beta-lactamase/transpeptidase-like"/>
    <property type="match status" value="1"/>
</dbReference>
<gene>
    <name evidence="2" type="ORF">DQG23_37110</name>
</gene>
<comment type="caution">
    <text evidence="2">The sequence shown here is derived from an EMBL/GenBank/DDBJ whole genome shotgun (WGS) entry which is preliminary data.</text>
</comment>
<dbReference type="RefSeq" id="WP_113036088.1">
    <property type="nucleotide sequence ID" value="NZ_QMFB01000040.1"/>
</dbReference>
<dbReference type="Gene3D" id="3.40.710.10">
    <property type="entry name" value="DD-peptidase/beta-lactamase superfamily"/>
    <property type="match status" value="1"/>
</dbReference>
<reference evidence="2 3" key="1">
    <citation type="journal article" date="2009" name="Int. J. Syst. Evol. Microbiol.">
        <title>Paenibacillus contaminans sp. nov., isolated from a contaminated laboratory plate.</title>
        <authorList>
            <person name="Chou J.H."/>
            <person name="Lee J.H."/>
            <person name="Lin M.C."/>
            <person name="Chang P.S."/>
            <person name="Arun A.B."/>
            <person name="Young C.C."/>
            <person name="Chen W.M."/>
        </authorList>
    </citation>
    <scope>NUCLEOTIDE SEQUENCE [LARGE SCALE GENOMIC DNA]</scope>
    <source>
        <strain evidence="2 3">CKOBP-6</strain>
    </source>
</reference>
<keyword evidence="3" id="KW-1185">Reference proteome</keyword>
<dbReference type="InterPro" id="IPR001466">
    <property type="entry name" value="Beta-lactam-related"/>
</dbReference>
<dbReference type="GO" id="GO:0016787">
    <property type="term" value="F:hydrolase activity"/>
    <property type="evidence" value="ECO:0007669"/>
    <property type="project" value="UniProtKB-KW"/>
</dbReference>
<dbReference type="AlphaFoldDB" id="A0A329LT22"/>